<evidence type="ECO:0000313" key="2">
    <source>
        <dbReference type="EMBL" id="GLA50600.1"/>
    </source>
</evidence>
<reference evidence="2" key="1">
    <citation type="submission" date="2022-07" db="EMBL/GenBank/DDBJ databases">
        <title>Taxonomy of Aspergillus series Nigri: significant species reduction supported by multi-species coalescent approaches.</title>
        <authorList>
            <person name="Bian C."/>
            <person name="Kusuya Y."/>
            <person name="Sklenar F."/>
            <person name="D'hooge E."/>
            <person name="Yaguchi T."/>
            <person name="Takahashi H."/>
            <person name="Hubka V."/>
        </authorList>
    </citation>
    <scope>NUCLEOTIDE SEQUENCE</scope>
    <source>
        <strain evidence="2">IFM 63604</strain>
    </source>
</reference>
<gene>
    <name evidence="2" type="ORF">AnigIFM63604_006896</name>
</gene>
<sequence length="108" mass="11040">MPYATEIGPVDITNPPYEPTINPLLKGVNKGLAGAPGSQRYNTNTTLVVAQQPTNQLGDATEEAANVVAGVGSSGHDSDPAASQNIAPQASQLENNEGLVGDLASLEE</sequence>
<proteinExistence type="predicted"/>
<protein>
    <submittedName>
        <fullName evidence="2">Uncharacterized protein</fullName>
    </submittedName>
</protein>
<feature type="compositionally biased region" description="Polar residues" evidence="1">
    <location>
        <begin position="81"/>
        <end position="95"/>
    </location>
</feature>
<comment type="caution">
    <text evidence="2">The sequence shown here is derived from an EMBL/GenBank/DDBJ whole genome shotgun (WGS) entry which is preliminary data.</text>
</comment>
<evidence type="ECO:0000313" key="3">
    <source>
        <dbReference type="Proteomes" id="UP001144191"/>
    </source>
</evidence>
<dbReference type="Proteomes" id="UP001144191">
    <property type="component" value="Unassembled WGS sequence"/>
</dbReference>
<accession>A0A9W6A2D0</accession>
<feature type="region of interest" description="Disordered" evidence="1">
    <location>
        <begin position="69"/>
        <end position="108"/>
    </location>
</feature>
<organism evidence="2 3">
    <name type="scientific">Aspergillus niger</name>
    <dbReference type="NCBI Taxonomy" id="5061"/>
    <lineage>
        <taxon>Eukaryota</taxon>
        <taxon>Fungi</taxon>
        <taxon>Dikarya</taxon>
        <taxon>Ascomycota</taxon>
        <taxon>Pezizomycotina</taxon>
        <taxon>Eurotiomycetes</taxon>
        <taxon>Eurotiomycetidae</taxon>
        <taxon>Eurotiales</taxon>
        <taxon>Aspergillaceae</taxon>
        <taxon>Aspergillus</taxon>
        <taxon>Aspergillus subgen. Circumdati</taxon>
    </lineage>
</organism>
<dbReference type="AlphaFoldDB" id="A0A9W6A2D0"/>
<evidence type="ECO:0000256" key="1">
    <source>
        <dbReference type="SAM" id="MobiDB-lite"/>
    </source>
</evidence>
<name>A0A9W6A2D0_ASPNG</name>
<dbReference type="EMBL" id="BRPB01000040">
    <property type="protein sequence ID" value="GLA50600.1"/>
    <property type="molecule type" value="Genomic_DNA"/>
</dbReference>